<dbReference type="PANTHER" id="PTHR43809:SF1">
    <property type="entry name" value="NITRITE REDUCTASE (NADH) LARGE SUBUNIT"/>
    <property type="match status" value="1"/>
</dbReference>
<evidence type="ECO:0000256" key="3">
    <source>
        <dbReference type="ARBA" id="ARBA00022723"/>
    </source>
</evidence>
<evidence type="ECO:0000256" key="4">
    <source>
        <dbReference type="ARBA" id="ARBA00023002"/>
    </source>
</evidence>
<dbReference type="PANTHER" id="PTHR43809">
    <property type="entry name" value="NITRITE REDUCTASE (NADH) LARGE SUBUNIT"/>
    <property type="match status" value="1"/>
</dbReference>
<keyword evidence="6" id="KW-0411">Iron-sulfur</keyword>
<organism evidence="8 9">
    <name type="scientific">Candidatus Egerieousia excrementavium</name>
    <dbReference type="NCBI Taxonomy" id="2840778"/>
    <lineage>
        <taxon>Bacteria</taxon>
        <taxon>Pseudomonadati</taxon>
        <taxon>Bacteroidota</taxon>
        <taxon>Bacteroidia</taxon>
        <taxon>Bacteroidales</taxon>
        <taxon>Candidatus Egerieousia</taxon>
    </lineage>
</organism>
<name>A0A9D9DJP8_9BACT</name>
<comment type="caution">
    <text evidence="8">The sequence shown here is derived from an EMBL/GenBank/DDBJ whole genome shotgun (WGS) entry which is preliminary data.</text>
</comment>
<dbReference type="GO" id="GO:0051536">
    <property type="term" value="F:iron-sulfur cluster binding"/>
    <property type="evidence" value="ECO:0007669"/>
    <property type="project" value="UniProtKB-KW"/>
</dbReference>
<dbReference type="Gene3D" id="1.10.10.1100">
    <property type="entry name" value="BFD-like [2Fe-2S]-binding domain"/>
    <property type="match status" value="1"/>
</dbReference>
<reference evidence="8" key="2">
    <citation type="journal article" date="2021" name="PeerJ">
        <title>Extensive microbial diversity within the chicken gut microbiome revealed by metagenomics and culture.</title>
        <authorList>
            <person name="Gilroy R."/>
            <person name="Ravi A."/>
            <person name="Getino M."/>
            <person name="Pursley I."/>
            <person name="Horton D.L."/>
            <person name="Alikhan N.F."/>
            <person name="Baker D."/>
            <person name="Gharbi K."/>
            <person name="Hall N."/>
            <person name="Watson M."/>
            <person name="Adriaenssens E.M."/>
            <person name="Foster-Nyarko E."/>
            <person name="Jarju S."/>
            <person name="Secka A."/>
            <person name="Antonio M."/>
            <person name="Oren A."/>
            <person name="Chaudhuri R.R."/>
            <person name="La Ragione R."/>
            <person name="Hildebrand F."/>
            <person name="Pallen M.J."/>
        </authorList>
    </citation>
    <scope>NUCLEOTIDE SEQUENCE</scope>
    <source>
        <strain evidence="8">15467</strain>
    </source>
</reference>
<proteinExistence type="predicted"/>
<feature type="domain" description="BFD-like [2Fe-2S]-binding" evidence="7">
    <location>
        <begin position="7"/>
        <end position="57"/>
    </location>
</feature>
<evidence type="ECO:0000259" key="7">
    <source>
        <dbReference type="Pfam" id="PF04324"/>
    </source>
</evidence>
<evidence type="ECO:0000313" key="9">
    <source>
        <dbReference type="Proteomes" id="UP000823635"/>
    </source>
</evidence>
<evidence type="ECO:0000256" key="1">
    <source>
        <dbReference type="ARBA" id="ARBA00001966"/>
    </source>
</evidence>
<dbReference type="EMBL" id="JADINB010000099">
    <property type="protein sequence ID" value="MBO8429167.1"/>
    <property type="molecule type" value="Genomic_DNA"/>
</dbReference>
<dbReference type="AlphaFoldDB" id="A0A9D9DJP8"/>
<evidence type="ECO:0000313" key="8">
    <source>
        <dbReference type="EMBL" id="MBO8429167.1"/>
    </source>
</evidence>
<comment type="cofactor">
    <cofactor evidence="1">
        <name>[4Fe-4S] cluster</name>
        <dbReference type="ChEBI" id="CHEBI:49883"/>
    </cofactor>
</comment>
<accession>A0A9D9DJP8</accession>
<evidence type="ECO:0000256" key="6">
    <source>
        <dbReference type="ARBA" id="ARBA00023014"/>
    </source>
</evidence>
<dbReference type="InterPro" id="IPR052034">
    <property type="entry name" value="NasD-like"/>
</dbReference>
<keyword evidence="5" id="KW-0408">Iron</keyword>
<reference evidence="8" key="1">
    <citation type="submission" date="2020-10" db="EMBL/GenBank/DDBJ databases">
        <authorList>
            <person name="Gilroy R."/>
        </authorList>
    </citation>
    <scope>NUCLEOTIDE SEQUENCE</scope>
    <source>
        <strain evidence="8">15467</strain>
    </source>
</reference>
<dbReference type="GO" id="GO:0016491">
    <property type="term" value="F:oxidoreductase activity"/>
    <property type="evidence" value="ECO:0007669"/>
    <property type="project" value="UniProtKB-KW"/>
</dbReference>
<gene>
    <name evidence="8" type="ORF">IAC68_04455</name>
</gene>
<dbReference type="GO" id="GO:0046872">
    <property type="term" value="F:metal ion binding"/>
    <property type="evidence" value="ECO:0007669"/>
    <property type="project" value="UniProtKB-KW"/>
</dbReference>
<keyword evidence="4" id="KW-0560">Oxidoreductase</keyword>
<dbReference type="InterPro" id="IPR041854">
    <property type="entry name" value="BFD-like_2Fe2S-bd_dom_sf"/>
</dbReference>
<protein>
    <submittedName>
        <fullName evidence="8">(2Fe-2S)-binding protein</fullName>
    </submittedName>
</protein>
<dbReference type="Proteomes" id="UP000823635">
    <property type="component" value="Unassembled WGS sequence"/>
</dbReference>
<keyword evidence="2" id="KW-0349">Heme</keyword>
<dbReference type="InterPro" id="IPR007419">
    <property type="entry name" value="BFD-like_2Fe2S-bd_dom"/>
</dbReference>
<evidence type="ECO:0000256" key="2">
    <source>
        <dbReference type="ARBA" id="ARBA00022617"/>
    </source>
</evidence>
<dbReference type="Pfam" id="PF04324">
    <property type="entry name" value="Fer2_BFD"/>
    <property type="match status" value="1"/>
</dbReference>
<sequence length="61" mass="6491">MSNRDEIICDCFSVSRGTIEDAIREKGLKSVEEVGEATDAGTGCGGCQEKIQAILDEINGK</sequence>
<evidence type="ECO:0000256" key="5">
    <source>
        <dbReference type="ARBA" id="ARBA00023004"/>
    </source>
</evidence>
<keyword evidence="3" id="KW-0479">Metal-binding</keyword>